<organism evidence="2 3">
    <name type="scientific">Macrosiphum euphorbiae</name>
    <name type="common">potato aphid</name>
    <dbReference type="NCBI Taxonomy" id="13131"/>
    <lineage>
        <taxon>Eukaryota</taxon>
        <taxon>Metazoa</taxon>
        <taxon>Ecdysozoa</taxon>
        <taxon>Arthropoda</taxon>
        <taxon>Hexapoda</taxon>
        <taxon>Insecta</taxon>
        <taxon>Pterygota</taxon>
        <taxon>Neoptera</taxon>
        <taxon>Paraneoptera</taxon>
        <taxon>Hemiptera</taxon>
        <taxon>Sternorrhyncha</taxon>
        <taxon>Aphidomorpha</taxon>
        <taxon>Aphidoidea</taxon>
        <taxon>Aphididae</taxon>
        <taxon>Macrosiphini</taxon>
        <taxon>Macrosiphum</taxon>
    </lineage>
</organism>
<dbReference type="AlphaFoldDB" id="A0AAV0XEH2"/>
<keyword evidence="1" id="KW-1133">Transmembrane helix</keyword>
<gene>
    <name evidence="2" type="ORF">MEUPH1_LOCUS20708</name>
</gene>
<evidence type="ECO:0000313" key="2">
    <source>
        <dbReference type="EMBL" id="CAI6366084.1"/>
    </source>
</evidence>
<feature type="transmembrane region" description="Helical" evidence="1">
    <location>
        <begin position="15"/>
        <end position="36"/>
    </location>
</feature>
<accession>A0AAV0XEH2</accession>
<comment type="caution">
    <text evidence="2">The sequence shown here is derived from an EMBL/GenBank/DDBJ whole genome shotgun (WGS) entry which is preliminary data.</text>
</comment>
<evidence type="ECO:0000313" key="3">
    <source>
        <dbReference type="Proteomes" id="UP001160148"/>
    </source>
</evidence>
<dbReference type="EMBL" id="CARXXK010000004">
    <property type="protein sequence ID" value="CAI6366084.1"/>
    <property type="molecule type" value="Genomic_DNA"/>
</dbReference>
<evidence type="ECO:0000256" key="1">
    <source>
        <dbReference type="SAM" id="Phobius"/>
    </source>
</evidence>
<keyword evidence="3" id="KW-1185">Reference proteome</keyword>
<sequence length="83" mass="9018">MSCTRDRSGYCPPEYTNASVGIGVVAVSYDLFVAILSRREAHGDRTYSRSFGPTQMPWVGDSSVVGPYDQNCGDAQNELHTGL</sequence>
<protein>
    <submittedName>
        <fullName evidence="2">Uncharacterized protein</fullName>
    </submittedName>
</protein>
<keyword evidence="1" id="KW-0812">Transmembrane</keyword>
<name>A0AAV0XEH2_9HEMI</name>
<dbReference type="Proteomes" id="UP001160148">
    <property type="component" value="Unassembled WGS sequence"/>
</dbReference>
<keyword evidence="1" id="KW-0472">Membrane</keyword>
<reference evidence="2 3" key="1">
    <citation type="submission" date="2023-01" db="EMBL/GenBank/DDBJ databases">
        <authorList>
            <person name="Whitehead M."/>
        </authorList>
    </citation>
    <scope>NUCLEOTIDE SEQUENCE [LARGE SCALE GENOMIC DNA]</scope>
</reference>
<proteinExistence type="predicted"/>